<dbReference type="Pfam" id="PF00171">
    <property type="entry name" value="Aldedh"/>
    <property type="match status" value="1"/>
</dbReference>
<dbReference type="Proteomes" id="UP000287177">
    <property type="component" value="Unassembled WGS sequence"/>
</dbReference>
<dbReference type="NCBIfam" id="NF001221">
    <property type="entry name" value="PRK00197.1"/>
    <property type="match status" value="1"/>
</dbReference>
<dbReference type="GO" id="GO:0004350">
    <property type="term" value="F:glutamate-5-semialdehyde dehydrogenase activity"/>
    <property type="evidence" value="ECO:0007669"/>
    <property type="project" value="UniProtKB-UniRule"/>
</dbReference>
<comment type="caution">
    <text evidence="9">The sequence shown here is derived from an EMBL/GenBank/DDBJ whole genome shotgun (WGS) entry which is preliminary data.</text>
</comment>
<reference evidence="9 10" key="1">
    <citation type="submission" date="2013-06" db="EMBL/GenBank/DDBJ databases">
        <title>The draft sequence of the Mycobacterium elephantis genome.</title>
        <authorList>
            <person name="Pettersson F.B."/>
            <person name="Das S."/>
            <person name="Dasgupta S."/>
            <person name="Bhattacharya A."/>
            <person name="Kirsebom L.A."/>
        </authorList>
    </citation>
    <scope>NUCLEOTIDE SEQUENCE [LARGE SCALE GENOMIC DNA]</scope>
    <source>
        <strain evidence="9 10">DSM 44368</strain>
    </source>
</reference>
<dbReference type="Gene3D" id="3.40.605.10">
    <property type="entry name" value="Aldehyde Dehydrogenase, Chain A, domain 1"/>
    <property type="match status" value="1"/>
</dbReference>
<comment type="subcellular location">
    <subcellularLocation>
        <location evidence="7">Cytoplasm</location>
    </subcellularLocation>
</comment>
<evidence type="ECO:0000256" key="4">
    <source>
        <dbReference type="ARBA" id="ARBA00022857"/>
    </source>
</evidence>
<dbReference type="CDD" id="cd07079">
    <property type="entry name" value="ALDH_F18-19_ProA-GPR"/>
    <property type="match status" value="1"/>
</dbReference>
<comment type="similarity">
    <text evidence="7">Belongs to the gamma-glutamyl phosphate reductase family.</text>
</comment>
<evidence type="ECO:0000259" key="8">
    <source>
        <dbReference type="Pfam" id="PF00171"/>
    </source>
</evidence>
<dbReference type="GO" id="GO:0050661">
    <property type="term" value="F:NADP binding"/>
    <property type="evidence" value="ECO:0007669"/>
    <property type="project" value="InterPro"/>
</dbReference>
<keyword evidence="3 7" id="KW-0641">Proline biosynthesis</keyword>
<dbReference type="PIRSF" id="PIRSF000151">
    <property type="entry name" value="GPR"/>
    <property type="match status" value="1"/>
</dbReference>
<dbReference type="Gene3D" id="3.40.309.10">
    <property type="entry name" value="Aldehyde Dehydrogenase, Chain A, domain 2"/>
    <property type="match status" value="1"/>
</dbReference>
<dbReference type="PANTHER" id="PTHR11063">
    <property type="entry name" value="GLUTAMATE SEMIALDEHYDE DEHYDROGENASE"/>
    <property type="match status" value="1"/>
</dbReference>
<dbReference type="InterPro" id="IPR020593">
    <property type="entry name" value="G-glutamylP_reductase_CS"/>
</dbReference>
<organism evidence="9 10">
    <name type="scientific">Mycolicibacterium elephantis DSM 44368</name>
    <dbReference type="NCBI Taxonomy" id="1335622"/>
    <lineage>
        <taxon>Bacteria</taxon>
        <taxon>Bacillati</taxon>
        <taxon>Actinomycetota</taxon>
        <taxon>Actinomycetes</taxon>
        <taxon>Mycobacteriales</taxon>
        <taxon>Mycobacteriaceae</taxon>
        <taxon>Mycolicibacterium</taxon>
    </lineage>
</organism>
<dbReference type="InterPro" id="IPR012134">
    <property type="entry name" value="Glu-5-SA_DH"/>
</dbReference>
<dbReference type="InterPro" id="IPR015590">
    <property type="entry name" value="Aldehyde_DH_dom"/>
</dbReference>
<evidence type="ECO:0000256" key="5">
    <source>
        <dbReference type="ARBA" id="ARBA00023002"/>
    </source>
</evidence>
<dbReference type="InterPro" id="IPR016162">
    <property type="entry name" value="Ald_DH_N"/>
</dbReference>
<evidence type="ECO:0000256" key="7">
    <source>
        <dbReference type="HAMAP-Rule" id="MF_00412"/>
    </source>
</evidence>
<protein>
    <recommendedName>
        <fullName evidence="7">Gamma-glutamyl phosphate reductase</fullName>
        <shortName evidence="7">GPR</shortName>
        <ecNumber evidence="7">1.2.1.41</ecNumber>
    </recommendedName>
    <alternativeName>
        <fullName evidence="7">Glutamate-5-semialdehyde dehydrogenase</fullName>
    </alternativeName>
    <alternativeName>
        <fullName evidence="7">Glutamyl-gamma-semialdehyde dehydrogenase</fullName>
        <shortName evidence="7">GSA dehydrogenase</shortName>
    </alternativeName>
</protein>
<evidence type="ECO:0000313" key="10">
    <source>
        <dbReference type="Proteomes" id="UP000287177"/>
    </source>
</evidence>
<dbReference type="GO" id="GO:0055129">
    <property type="term" value="P:L-proline biosynthetic process"/>
    <property type="evidence" value="ECO:0007669"/>
    <property type="project" value="UniProtKB-UniRule"/>
</dbReference>
<keyword evidence="5 7" id="KW-0560">Oxidoreductase</keyword>
<dbReference type="PANTHER" id="PTHR11063:SF8">
    <property type="entry name" value="DELTA-1-PYRROLINE-5-CARBOXYLATE SYNTHASE"/>
    <property type="match status" value="1"/>
</dbReference>
<dbReference type="UniPathway" id="UPA00098">
    <property type="reaction ID" value="UER00360"/>
</dbReference>
<comment type="catalytic activity">
    <reaction evidence="6 7">
        <text>L-glutamate 5-semialdehyde + phosphate + NADP(+) = L-glutamyl 5-phosphate + NADPH + H(+)</text>
        <dbReference type="Rhea" id="RHEA:19541"/>
        <dbReference type="ChEBI" id="CHEBI:15378"/>
        <dbReference type="ChEBI" id="CHEBI:43474"/>
        <dbReference type="ChEBI" id="CHEBI:57783"/>
        <dbReference type="ChEBI" id="CHEBI:58066"/>
        <dbReference type="ChEBI" id="CHEBI:58274"/>
        <dbReference type="ChEBI" id="CHEBI:58349"/>
        <dbReference type="EC" id="1.2.1.41"/>
    </reaction>
</comment>
<keyword evidence="7" id="KW-0963">Cytoplasm</keyword>
<dbReference type="InterPro" id="IPR016163">
    <property type="entry name" value="Ald_DH_C"/>
</dbReference>
<dbReference type="InterPro" id="IPR016161">
    <property type="entry name" value="Ald_DH/histidinol_DH"/>
</dbReference>
<dbReference type="EMBL" id="ATDN01000078">
    <property type="protein sequence ID" value="RWA15582.1"/>
    <property type="molecule type" value="Genomic_DNA"/>
</dbReference>
<dbReference type="InterPro" id="IPR000965">
    <property type="entry name" value="GPR_dom"/>
</dbReference>
<proteinExistence type="inferred from homology"/>
<dbReference type="HAMAP" id="MF_00412">
    <property type="entry name" value="ProA"/>
    <property type="match status" value="1"/>
</dbReference>
<evidence type="ECO:0000256" key="6">
    <source>
        <dbReference type="ARBA" id="ARBA00049024"/>
    </source>
</evidence>
<sequence>MSVQAPSLPGLREQVHDAARRARVAARALATLSTETKNRALNTAADHLLMHTGDVLAANEQDLEAARAAGTPEAMLDRLALNPSRVEGIADGLRQVAGLPDPLGEVLRGRTLPNGLRLRQVRVPLGVVGIVYEGRPNVTVDAFGLTLKSGNAVLLRGSSSAARSNAALVDALRAALATELLDADAVQLLPSEDRASVTHLIQARGLVDVVIPRGGAGLIDAVVRDATVPTIETGVGNCHVYVDKSADLDVAERILLNAKTRRPSVCNAAESVLIDAAIAEQALPRLTKALRDAGVVVHENPSEDELRAEFLSMDIALAVVDGVDGAIAHINEFGTGHTEAIVATDLAAAQRFTDRVDAAAVMVNASTAFTDGEQFGFGAEIGISTQKLHARGPMGLPELTSTKWIVWGDGHTRPA</sequence>
<keyword evidence="10" id="KW-1185">Reference proteome</keyword>
<evidence type="ECO:0000256" key="1">
    <source>
        <dbReference type="ARBA" id="ARBA00004985"/>
    </source>
</evidence>
<gene>
    <name evidence="7" type="primary">proA</name>
    <name evidence="9" type="ORF">MELE44368_08730</name>
</gene>
<dbReference type="AlphaFoldDB" id="A0A439DLP2"/>
<keyword evidence="2 7" id="KW-0028">Amino-acid biosynthesis</keyword>
<dbReference type="EC" id="1.2.1.41" evidence="7"/>
<evidence type="ECO:0000256" key="2">
    <source>
        <dbReference type="ARBA" id="ARBA00022605"/>
    </source>
</evidence>
<accession>A0A439DLP2</accession>
<comment type="function">
    <text evidence="7">Catalyzes the NADPH-dependent reduction of L-glutamate 5-phosphate into L-glutamate 5-semialdehyde and phosphate. The product spontaneously undergoes cyclization to form 1-pyrroline-5-carboxylate.</text>
</comment>
<evidence type="ECO:0000313" key="9">
    <source>
        <dbReference type="EMBL" id="RWA15582.1"/>
    </source>
</evidence>
<feature type="domain" description="Aldehyde dehydrogenase" evidence="8">
    <location>
        <begin position="12"/>
        <end position="293"/>
    </location>
</feature>
<dbReference type="GO" id="GO:0005737">
    <property type="term" value="C:cytoplasm"/>
    <property type="evidence" value="ECO:0007669"/>
    <property type="project" value="UniProtKB-SubCell"/>
</dbReference>
<dbReference type="PROSITE" id="PS01223">
    <property type="entry name" value="PROA"/>
    <property type="match status" value="1"/>
</dbReference>
<dbReference type="SUPFAM" id="SSF53720">
    <property type="entry name" value="ALDH-like"/>
    <property type="match status" value="1"/>
</dbReference>
<name>A0A439DLP2_9MYCO</name>
<dbReference type="NCBIfam" id="TIGR00407">
    <property type="entry name" value="proA"/>
    <property type="match status" value="1"/>
</dbReference>
<dbReference type="RefSeq" id="WP_128110933.1">
    <property type="nucleotide sequence ID" value="NZ_ATDN01000078.1"/>
</dbReference>
<evidence type="ECO:0000256" key="3">
    <source>
        <dbReference type="ARBA" id="ARBA00022650"/>
    </source>
</evidence>
<keyword evidence="4 7" id="KW-0521">NADP</keyword>
<comment type="pathway">
    <text evidence="1 7">Amino-acid biosynthesis; L-proline biosynthesis; L-glutamate 5-semialdehyde from L-glutamate: step 2/2.</text>
</comment>